<keyword evidence="3" id="KW-1185">Reference proteome</keyword>
<organism evidence="2 3">
    <name type="scientific">Cutaneotrichosporon cavernicola</name>
    <dbReference type="NCBI Taxonomy" id="279322"/>
    <lineage>
        <taxon>Eukaryota</taxon>
        <taxon>Fungi</taxon>
        <taxon>Dikarya</taxon>
        <taxon>Basidiomycota</taxon>
        <taxon>Agaricomycotina</taxon>
        <taxon>Tremellomycetes</taxon>
        <taxon>Trichosporonales</taxon>
        <taxon>Trichosporonaceae</taxon>
        <taxon>Cutaneotrichosporon</taxon>
    </lineage>
</organism>
<feature type="compositionally biased region" description="Low complexity" evidence="1">
    <location>
        <begin position="76"/>
        <end position="87"/>
    </location>
</feature>
<evidence type="ECO:0000256" key="1">
    <source>
        <dbReference type="SAM" id="MobiDB-lite"/>
    </source>
</evidence>
<proteinExistence type="predicted"/>
<feature type="region of interest" description="Disordered" evidence="1">
    <location>
        <begin position="206"/>
        <end position="237"/>
    </location>
</feature>
<accession>A0AA48I5C0</accession>
<feature type="compositionally biased region" description="Polar residues" evidence="1">
    <location>
        <begin position="127"/>
        <end position="139"/>
    </location>
</feature>
<evidence type="ECO:0000313" key="2">
    <source>
        <dbReference type="EMBL" id="BEI89607.1"/>
    </source>
</evidence>
<dbReference type="GeneID" id="85493478"/>
<name>A0AA48I5C0_9TREE</name>
<feature type="region of interest" description="Disordered" evidence="1">
    <location>
        <begin position="64"/>
        <end position="146"/>
    </location>
</feature>
<protein>
    <submittedName>
        <fullName evidence="2">Uncharacterized protein</fullName>
    </submittedName>
</protein>
<dbReference type="KEGG" id="ccac:CcaHIS019_0209690"/>
<feature type="compositionally biased region" description="Polar residues" evidence="1">
    <location>
        <begin position="111"/>
        <end position="120"/>
    </location>
</feature>
<sequence length="237" mass="26337">MRMRGCQDNDWKQDKSTHHPPSSNRYSRLTATAGYTPSHFPPSLRHAATEPWLFHVPQTEPLDQTFSTSSAAAVMTDSSPHSTTSSTFKNERTTVETDERQTVDRSREPRASTSWTTSADNAHGGQRTVTASTSMSRTSHPPPTSVLARDVMRAPKYGGHSKREQLGSINESWGDMPGDPPRIGLFQPPPDLLDRAPSPFREAAAKWQRTTVKTARWDQPTPSPNDSQAEHLDYGDQ</sequence>
<feature type="compositionally biased region" description="Basic and acidic residues" evidence="1">
    <location>
        <begin position="228"/>
        <end position="237"/>
    </location>
</feature>
<feature type="region of interest" description="Disordered" evidence="1">
    <location>
        <begin position="158"/>
        <end position="192"/>
    </location>
</feature>
<feature type="compositionally biased region" description="Basic and acidic residues" evidence="1">
    <location>
        <begin position="1"/>
        <end position="17"/>
    </location>
</feature>
<dbReference type="EMBL" id="AP028213">
    <property type="protein sequence ID" value="BEI89607.1"/>
    <property type="molecule type" value="Genomic_DNA"/>
</dbReference>
<dbReference type="AlphaFoldDB" id="A0AA48I5C0"/>
<reference evidence="2" key="1">
    <citation type="journal article" date="2023" name="BMC Genomics">
        <title>Chromosome-level genome assemblies of Cutaneotrichosporon spp. (Trichosporonales, Basidiomycota) reveal imbalanced evolution between nucleotide sequences and chromosome synteny.</title>
        <authorList>
            <person name="Kobayashi Y."/>
            <person name="Kayamori A."/>
            <person name="Aoki K."/>
            <person name="Shiwa Y."/>
            <person name="Matsutani M."/>
            <person name="Fujita N."/>
            <person name="Sugita T."/>
            <person name="Iwasaki W."/>
            <person name="Tanaka N."/>
            <person name="Takashima M."/>
        </authorList>
    </citation>
    <scope>NUCLEOTIDE SEQUENCE</scope>
    <source>
        <strain evidence="2">HIS019</strain>
    </source>
</reference>
<feature type="compositionally biased region" description="Basic and acidic residues" evidence="1">
    <location>
        <begin position="89"/>
        <end position="110"/>
    </location>
</feature>
<evidence type="ECO:0000313" key="3">
    <source>
        <dbReference type="Proteomes" id="UP001233271"/>
    </source>
</evidence>
<feature type="region of interest" description="Disordered" evidence="1">
    <location>
        <begin position="1"/>
        <end position="45"/>
    </location>
</feature>
<gene>
    <name evidence="2" type="ORF">CcaverHIS019_0209690</name>
</gene>
<dbReference type="RefSeq" id="XP_060454873.1">
    <property type="nucleotide sequence ID" value="XM_060598040.1"/>
</dbReference>
<dbReference type="Proteomes" id="UP001233271">
    <property type="component" value="Chromosome 2"/>
</dbReference>
<feature type="compositionally biased region" description="Polar residues" evidence="1">
    <location>
        <begin position="19"/>
        <end position="35"/>
    </location>
</feature>